<feature type="region of interest" description="Disordered" evidence="1">
    <location>
        <begin position="42"/>
        <end position="112"/>
    </location>
</feature>
<feature type="compositionally biased region" description="Polar residues" evidence="1">
    <location>
        <begin position="86"/>
        <end position="96"/>
    </location>
</feature>
<feature type="compositionally biased region" description="Polar residues" evidence="1">
    <location>
        <begin position="168"/>
        <end position="177"/>
    </location>
</feature>
<evidence type="ECO:0000256" key="1">
    <source>
        <dbReference type="SAM" id="MobiDB-lite"/>
    </source>
</evidence>
<sequence length="189" mass="19859">MLFRKDFIIQEKNARSLSLLPAESWEALCSDRATFSVHCGNSCASPSHPHPRGPARAVPEASAGPGCLRHPPVAAGPQAQGRANGLGSQDRASGLSSRKKPPKARGLPSVGCGAHRRRSSWVRLLQPLSALHAASGPPGSCFLSGLPQRAGQLLQPEQYEPGPCTFQLGLQDSSPSEGSRCPPCSLEAQ</sequence>
<keyword evidence="3" id="KW-1185">Reference proteome</keyword>
<accession>A0A7J8KAL6</accession>
<gene>
    <name evidence="2" type="ORF">HJG63_007762</name>
</gene>
<proteinExistence type="predicted"/>
<name>A0A7J8KAL6_ROUAE</name>
<feature type="region of interest" description="Disordered" evidence="1">
    <location>
        <begin position="166"/>
        <end position="189"/>
    </location>
</feature>
<dbReference type="EMBL" id="JACASE010000001">
    <property type="protein sequence ID" value="KAF6505869.1"/>
    <property type="molecule type" value="Genomic_DNA"/>
</dbReference>
<dbReference type="AlphaFoldDB" id="A0A7J8KAL6"/>
<evidence type="ECO:0000313" key="2">
    <source>
        <dbReference type="EMBL" id="KAF6505869.1"/>
    </source>
</evidence>
<dbReference type="Proteomes" id="UP000593571">
    <property type="component" value="Unassembled WGS sequence"/>
</dbReference>
<protein>
    <submittedName>
        <fullName evidence="2">Uncharacterized protein</fullName>
    </submittedName>
</protein>
<comment type="caution">
    <text evidence="2">The sequence shown here is derived from an EMBL/GenBank/DDBJ whole genome shotgun (WGS) entry which is preliminary data.</text>
</comment>
<organism evidence="2 3">
    <name type="scientific">Rousettus aegyptiacus</name>
    <name type="common">Egyptian fruit bat</name>
    <name type="synonym">Pteropus aegyptiacus</name>
    <dbReference type="NCBI Taxonomy" id="9407"/>
    <lineage>
        <taxon>Eukaryota</taxon>
        <taxon>Metazoa</taxon>
        <taxon>Chordata</taxon>
        <taxon>Craniata</taxon>
        <taxon>Vertebrata</taxon>
        <taxon>Euteleostomi</taxon>
        <taxon>Mammalia</taxon>
        <taxon>Eutheria</taxon>
        <taxon>Laurasiatheria</taxon>
        <taxon>Chiroptera</taxon>
        <taxon>Yinpterochiroptera</taxon>
        <taxon>Pteropodoidea</taxon>
        <taxon>Pteropodidae</taxon>
        <taxon>Rousettinae</taxon>
        <taxon>Rousettus</taxon>
    </lineage>
</organism>
<reference evidence="2 3" key="1">
    <citation type="journal article" date="2020" name="Nature">
        <title>Six reference-quality genomes reveal evolution of bat adaptations.</title>
        <authorList>
            <person name="Jebb D."/>
            <person name="Huang Z."/>
            <person name="Pippel M."/>
            <person name="Hughes G.M."/>
            <person name="Lavrichenko K."/>
            <person name="Devanna P."/>
            <person name="Winkler S."/>
            <person name="Jermiin L.S."/>
            <person name="Skirmuntt E.C."/>
            <person name="Katzourakis A."/>
            <person name="Burkitt-Gray L."/>
            <person name="Ray D.A."/>
            <person name="Sullivan K.A.M."/>
            <person name="Roscito J.G."/>
            <person name="Kirilenko B.M."/>
            <person name="Davalos L.M."/>
            <person name="Corthals A.P."/>
            <person name="Power M.L."/>
            <person name="Jones G."/>
            <person name="Ransome R.D."/>
            <person name="Dechmann D.K.N."/>
            <person name="Locatelli A.G."/>
            <person name="Puechmaille S.J."/>
            <person name="Fedrigo O."/>
            <person name="Jarvis E.D."/>
            <person name="Hiller M."/>
            <person name="Vernes S.C."/>
            <person name="Myers E.W."/>
            <person name="Teeling E.C."/>
        </authorList>
    </citation>
    <scope>NUCLEOTIDE SEQUENCE [LARGE SCALE GENOMIC DNA]</scope>
    <source>
        <strain evidence="2">MRouAeg1</strain>
        <tissue evidence="2">Muscle</tissue>
    </source>
</reference>
<evidence type="ECO:0000313" key="3">
    <source>
        <dbReference type="Proteomes" id="UP000593571"/>
    </source>
</evidence>